<protein>
    <submittedName>
        <fullName evidence="1">Uncharacterized protein</fullName>
    </submittedName>
</protein>
<reference evidence="1 2" key="1">
    <citation type="submission" date="2018-11" db="EMBL/GenBank/DDBJ databases">
        <title>Genome sequencing of Paenibacillus sp. KCOM 3021 (= ChDC PVNT-B20).</title>
        <authorList>
            <person name="Kook J.-K."/>
            <person name="Park S.-N."/>
            <person name="Lim Y.K."/>
        </authorList>
    </citation>
    <scope>NUCLEOTIDE SEQUENCE [LARGE SCALE GENOMIC DNA]</scope>
    <source>
        <strain evidence="1 2">KCOM 3021</strain>
    </source>
</reference>
<keyword evidence="2" id="KW-1185">Reference proteome</keyword>
<evidence type="ECO:0000313" key="2">
    <source>
        <dbReference type="Proteomes" id="UP000267017"/>
    </source>
</evidence>
<dbReference type="Proteomes" id="UP000267017">
    <property type="component" value="Unassembled WGS sequence"/>
</dbReference>
<dbReference type="Gene3D" id="6.20.20.10">
    <property type="match status" value="1"/>
</dbReference>
<proteinExistence type="predicted"/>
<name>A0A3P3TA71_9BACL</name>
<sequence length="133" mass="15083">MICTACLGAKKINGEDCPVCKGEGQIDKYETPTLTEVLDGEDLLNMEERDWQQLIEKLGGEIVHIDLSQTGFHFINPLDPDGETKSKLTPADIISPWGTIKPYDEVSHYIDISYEEWKHASDKIEEFRKVLES</sequence>
<dbReference type="AlphaFoldDB" id="A0A3P3TA71"/>
<dbReference type="EMBL" id="RRCN01000002">
    <property type="protein sequence ID" value="RRJ54842.1"/>
    <property type="molecule type" value="Genomic_DNA"/>
</dbReference>
<organism evidence="1 2">
    <name type="scientific">Paenibacillus oralis</name>
    <dbReference type="NCBI Taxonomy" id="2490856"/>
    <lineage>
        <taxon>Bacteria</taxon>
        <taxon>Bacillati</taxon>
        <taxon>Bacillota</taxon>
        <taxon>Bacilli</taxon>
        <taxon>Bacillales</taxon>
        <taxon>Paenibacillaceae</taxon>
        <taxon>Paenibacillus</taxon>
    </lineage>
</organism>
<dbReference type="RefSeq" id="WP_128635926.1">
    <property type="nucleotide sequence ID" value="NZ_RRCN01000002.1"/>
</dbReference>
<comment type="caution">
    <text evidence="1">The sequence shown here is derived from an EMBL/GenBank/DDBJ whole genome shotgun (WGS) entry which is preliminary data.</text>
</comment>
<dbReference type="OrthoDB" id="1684088at2"/>
<gene>
    <name evidence="1" type="ORF">EHV15_35300</name>
</gene>
<accession>A0A3P3TA71</accession>
<evidence type="ECO:0000313" key="1">
    <source>
        <dbReference type="EMBL" id="RRJ54842.1"/>
    </source>
</evidence>